<dbReference type="PROSITE" id="PS51257">
    <property type="entry name" value="PROKAR_LIPOPROTEIN"/>
    <property type="match status" value="1"/>
</dbReference>
<name>A0ABD5ZX40_9EURY</name>
<dbReference type="AlphaFoldDB" id="A0ABD5ZX40"/>
<dbReference type="EMBL" id="JBHTAT010000001">
    <property type="protein sequence ID" value="MFC7255079.1"/>
    <property type="molecule type" value="Genomic_DNA"/>
</dbReference>
<dbReference type="Proteomes" id="UP001596434">
    <property type="component" value="Unassembled WGS sequence"/>
</dbReference>
<dbReference type="Pfam" id="PF23430">
    <property type="entry name" value="DUF7117"/>
    <property type="match status" value="1"/>
</dbReference>
<evidence type="ECO:0000313" key="1">
    <source>
        <dbReference type="EMBL" id="MFC7255079.1"/>
    </source>
</evidence>
<accession>A0ABD5ZX40</accession>
<dbReference type="InterPro" id="IPR055541">
    <property type="entry name" value="DUF7117"/>
</dbReference>
<protein>
    <recommendedName>
        <fullName evidence="3">TFIIB-type zinc ribbon-containing protein</fullName>
    </recommendedName>
</protein>
<gene>
    <name evidence="1" type="ORF">ACFQKE_07195</name>
</gene>
<dbReference type="GeneID" id="96953422"/>
<proteinExistence type="predicted"/>
<organism evidence="1 2">
    <name type="scientific">Haloplanus litoreus</name>
    <dbReference type="NCBI Taxonomy" id="767515"/>
    <lineage>
        <taxon>Archaea</taxon>
        <taxon>Methanobacteriati</taxon>
        <taxon>Methanobacteriota</taxon>
        <taxon>Stenosarchaea group</taxon>
        <taxon>Halobacteria</taxon>
        <taxon>Halobacteriales</taxon>
        <taxon>Haloferacaceae</taxon>
        <taxon>Haloplanus</taxon>
    </lineage>
</organism>
<evidence type="ECO:0000313" key="2">
    <source>
        <dbReference type="Proteomes" id="UP001596434"/>
    </source>
</evidence>
<keyword evidence="2" id="KW-1185">Reference proteome</keyword>
<sequence>MKVRGRRECQDCGCRWSYYGTGSVACPECESLRSVGVDADRTLHTDAPVTLDLTPYRTAAANDTLPQVVDDCKRDLRAYVRRRGFVDGGTLQPLDGTVVAASELLQVIDRFHRRRSPSDAAHTYLLALLRGADQGERPGPESVPDSLAAARGLGDANAVDAYRRDLLEWLDEHPDDAGRRTLGTLRERCKRVEALQGDVPPEEAESLVRAAREVGTYLIDGDESSLVGAQNRLA</sequence>
<evidence type="ECO:0008006" key="3">
    <source>
        <dbReference type="Google" id="ProtNLM"/>
    </source>
</evidence>
<reference evidence="1 2" key="1">
    <citation type="journal article" date="2019" name="Int. J. Syst. Evol. Microbiol.">
        <title>The Global Catalogue of Microorganisms (GCM) 10K type strain sequencing project: providing services to taxonomists for standard genome sequencing and annotation.</title>
        <authorList>
            <consortium name="The Broad Institute Genomics Platform"/>
            <consortium name="The Broad Institute Genome Sequencing Center for Infectious Disease"/>
            <person name="Wu L."/>
            <person name="Ma J."/>
        </authorList>
    </citation>
    <scope>NUCLEOTIDE SEQUENCE [LARGE SCALE GENOMIC DNA]</scope>
    <source>
        <strain evidence="1 2">GX21</strain>
    </source>
</reference>
<comment type="caution">
    <text evidence="1">The sequence shown here is derived from an EMBL/GenBank/DDBJ whole genome shotgun (WGS) entry which is preliminary data.</text>
</comment>
<dbReference type="RefSeq" id="WP_379703287.1">
    <property type="nucleotide sequence ID" value="NZ_JBHTAT010000001.1"/>
</dbReference>